<evidence type="ECO:0000313" key="5">
    <source>
        <dbReference type="EMBL" id="KAK0407493.1"/>
    </source>
</evidence>
<evidence type="ECO:0000259" key="4">
    <source>
        <dbReference type="PROSITE" id="PS50222"/>
    </source>
</evidence>
<dbReference type="Proteomes" id="UP001175271">
    <property type="component" value="Unassembled WGS sequence"/>
</dbReference>
<proteinExistence type="predicted"/>
<dbReference type="GO" id="GO:0005509">
    <property type="term" value="F:calcium ion binding"/>
    <property type="evidence" value="ECO:0007669"/>
    <property type="project" value="InterPro"/>
</dbReference>
<comment type="caution">
    <text evidence="5">The sequence shown here is derived from an EMBL/GenBank/DDBJ whole genome shotgun (WGS) entry which is preliminary data.</text>
</comment>
<keyword evidence="6" id="KW-1185">Reference proteome</keyword>
<dbReference type="PANTHER" id="PTHR12085">
    <property type="entry name" value="SERINE/THREONINE-PROTEIN PHOSPHATASE 2A REGULATORY SUBUNIT B'' SUBUNIT GAMMA"/>
    <property type="match status" value="1"/>
</dbReference>
<dbReference type="GO" id="GO:0000226">
    <property type="term" value="P:microtubule cytoskeleton organization"/>
    <property type="evidence" value="ECO:0007669"/>
    <property type="project" value="TreeGrafter"/>
</dbReference>
<dbReference type="InterPro" id="IPR018247">
    <property type="entry name" value="EF_Hand_1_Ca_BS"/>
</dbReference>
<dbReference type="GO" id="GO:0005737">
    <property type="term" value="C:cytoplasm"/>
    <property type="evidence" value="ECO:0007669"/>
    <property type="project" value="UniProtKB-SubCell"/>
</dbReference>
<evidence type="ECO:0000313" key="6">
    <source>
        <dbReference type="Proteomes" id="UP001175271"/>
    </source>
</evidence>
<name>A0AA39LS25_9BILA</name>
<dbReference type="PANTHER" id="PTHR12085:SF3">
    <property type="entry name" value="SERINE_THREONINE-PROTEIN PHOSPHATASE 2A REGULATORY SUBUNIT B'' SUBUNIT GAMMA"/>
    <property type="match status" value="1"/>
</dbReference>
<dbReference type="GO" id="GO:0005819">
    <property type="term" value="C:spindle"/>
    <property type="evidence" value="ECO:0007669"/>
    <property type="project" value="TreeGrafter"/>
</dbReference>
<evidence type="ECO:0000256" key="2">
    <source>
        <dbReference type="ARBA" id="ARBA00022490"/>
    </source>
</evidence>
<dbReference type="InterPro" id="IPR011992">
    <property type="entry name" value="EF-hand-dom_pair"/>
</dbReference>
<dbReference type="PROSITE" id="PS00018">
    <property type="entry name" value="EF_HAND_1"/>
    <property type="match status" value="1"/>
</dbReference>
<dbReference type="AlphaFoldDB" id="A0AA39LS25"/>
<dbReference type="GO" id="GO:0035303">
    <property type="term" value="P:regulation of dephosphorylation"/>
    <property type="evidence" value="ECO:0007669"/>
    <property type="project" value="InterPro"/>
</dbReference>
<dbReference type="PROSITE" id="PS50222">
    <property type="entry name" value="EF_HAND_2"/>
    <property type="match status" value="1"/>
</dbReference>
<dbReference type="Gene3D" id="1.10.238.10">
    <property type="entry name" value="EF-hand"/>
    <property type="match status" value="1"/>
</dbReference>
<organism evidence="5 6">
    <name type="scientific">Steinernema hermaphroditum</name>
    <dbReference type="NCBI Taxonomy" id="289476"/>
    <lineage>
        <taxon>Eukaryota</taxon>
        <taxon>Metazoa</taxon>
        <taxon>Ecdysozoa</taxon>
        <taxon>Nematoda</taxon>
        <taxon>Chromadorea</taxon>
        <taxon>Rhabditida</taxon>
        <taxon>Tylenchina</taxon>
        <taxon>Panagrolaimomorpha</taxon>
        <taxon>Strongyloidoidea</taxon>
        <taxon>Steinernematidae</taxon>
        <taxon>Steinernema</taxon>
    </lineage>
</organism>
<dbReference type="InterPro" id="IPR039865">
    <property type="entry name" value="PPP2R3C"/>
</dbReference>
<protein>
    <recommendedName>
        <fullName evidence="4">EF-hand domain-containing protein</fullName>
    </recommendedName>
</protein>
<evidence type="ECO:0000256" key="1">
    <source>
        <dbReference type="ARBA" id="ARBA00004496"/>
    </source>
</evidence>
<gene>
    <name evidence="5" type="ORF">QR680_019222</name>
</gene>
<reference evidence="5" key="1">
    <citation type="submission" date="2023-06" db="EMBL/GenBank/DDBJ databases">
        <title>Genomic analysis of the entomopathogenic nematode Steinernema hermaphroditum.</title>
        <authorList>
            <person name="Schwarz E.M."/>
            <person name="Heppert J.K."/>
            <person name="Baniya A."/>
            <person name="Schwartz H.T."/>
            <person name="Tan C.-H."/>
            <person name="Antoshechkin I."/>
            <person name="Sternberg P.W."/>
            <person name="Goodrich-Blair H."/>
            <person name="Dillman A.R."/>
        </authorList>
    </citation>
    <scope>NUCLEOTIDE SEQUENCE</scope>
    <source>
        <strain evidence="5">PS9179</strain>
        <tissue evidence="5">Whole animal</tissue>
    </source>
</reference>
<sequence length="433" mass="50450">MSFDEFSDPEIKDREEKRAHKRQIIRQQLLRRKLSELPDYRQLRDFRSFVHNYADSFGPEQEIVLTYLNFQKVRELVPEPLKSLLTAELFSHDKNAADGVALCEVGSLFDIVDTRLTMTRYFYLLSLYDTDGDGFLTALEFYQFYNENVAVHFPELANVKEQYQEDSIVAIVVAKFQLFLDRGKCDRVWIRDILSSGIISEVNALCDGSSRYEFGNWFCPENITYVLEEYAQYMSDDGFIKREDFLKYQLGVKNRLFLGKIFDFLTCSSDGCMDVVLFSKFQLILRYKSNPVSLKVIFEGLDIHYEGVLTRRVLEEHFNELYCLADCRGDLDEYPIDFPNWVCEVFDMLSLEKGKTHITLEDWLNGPCVHYVVLKLLDSVALVALEREEDRKAFLSFDSDTNVVKVRCDDNADSIEQYFGEIDELDIPAPQAE</sequence>
<keyword evidence="3" id="KW-0106">Calcium</keyword>
<dbReference type="EMBL" id="JAUCMV010000004">
    <property type="protein sequence ID" value="KAK0407493.1"/>
    <property type="molecule type" value="Genomic_DNA"/>
</dbReference>
<accession>A0AA39LS25</accession>
<dbReference type="GO" id="GO:0030865">
    <property type="term" value="P:cortical cytoskeleton organization"/>
    <property type="evidence" value="ECO:0007669"/>
    <property type="project" value="TreeGrafter"/>
</dbReference>
<dbReference type="SUPFAM" id="SSF47473">
    <property type="entry name" value="EF-hand"/>
    <property type="match status" value="2"/>
</dbReference>
<dbReference type="InterPro" id="IPR002048">
    <property type="entry name" value="EF_hand_dom"/>
</dbReference>
<keyword evidence="2" id="KW-0963">Cytoplasm</keyword>
<feature type="domain" description="EF-hand" evidence="4">
    <location>
        <begin position="116"/>
        <end position="151"/>
    </location>
</feature>
<evidence type="ECO:0000256" key="3">
    <source>
        <dbReference type="ARBA" id="ARBA00022837"/>
    </source>
</evidence>
<comment type="subcellular location">
    <subcellularLocation>
        <location evidence="1">Cytoplasm</location>
    </subcellularLocation>
</comment>